<name>A0A7J6WP03_THATH</name>
<dbReference type="Proteomes" id="UP000554482">
    <property type="component" value="Unassembled WGS sequence"/>
</dbReference>
<sequence>MTVLSWFNFIAQSSPSVFDLHRTVSSSTLTASSSPSSLSLSVFQDVAKYKYDGFFLSMLATSVIIVAINWKRYHLCTHPLHMWIVADYTTVFVFRLLMFVDNGLAAGMGL</sequence>
<gene>
    <name evidence="2" type="ORF">FRX31_011747</name>
</gene>
<dbReference type="GO" id="GO:0010182">
    <property type="term" value="P:sugar mediated signaling pathway"/>
    <property type="evidence" value="ECO:0007669"/>
    <property type="project" value="InterPro"/>
</dbReference>
<keyword evidence="1" id="KW-0472">Membrane</keyword>
<dbReference type="OrthoDB" id="1929608at2759"/>
<accession>A0A7J6WP03</accession>
<dbReference type="EMBL" id="JABWDY010012994">
    <property type="protein sequence ID" value="KAF5198667.1"/>
    <property type="molecule type" value="Genomic_DNA"/>
</dbReference>
<keyword evidence="1" id="KW-1133">Transmembrane helix</keyword>
<feature type="transmembrane region" description="Helical" evidence="1">
    <location>
        <begin position="82"/>
        <end position="100"/>
    </location>
</feature>
<proteinExistence type="predicted"/>
<dbReference type="AlphaFoldDB" id="A0A7J6WP03"/>
<dbReference type="PANTHER" id="PTHR47179">
    <property type="entry name" value="E3 UBIQUITIN-PROTEIN LIGASE SIS3"/>
    <property type="match status" value="1"/>
</dbReference>
<evidence type="ECO:0000313" key="3">
    <source>
        <dbReference type="Proteomes" id="UP000554482"/>
    </source>
</evidence>
<evidence type="ECO:0000256" key="1">
    <source>
        <dbReference type="SAM" id="Phobius"/>
    </source>
</evidence>
<dbReference type="InterPro" id="IPR044793">
    <property type="entry name" value="SIS3"/>
</dbReference>
<organism evidence="2 3">
    <name type="scientific">Thalictrum thalictroides</name>
    <name type="common">Rue-anemone</name>
    <name type="synonym">Anemone thalictroides</name>
    <dbReference type="NCBI Taxonomy" id="46969"/>
    <lineage>
        <taxon>Eukaryota</taxon>
        <taxon>Viridiplantae</taxon>
        <taxon>Streptophyta</taxon>
        <taxon>Embryophyta</taxon>
        <taxon>Tracheophyta</taxon>
        <taxon>Spermatophyta</taxon>
        <taxon>Magnoliopsida</taxon>
        <taxon>Ranunculales</taxon>
        <taxon>Ranunculaceae</taxon>
        <taxon>Thalictroideae</taxon>
        <taxon>Thalictrum</taxon>
    </lineage>
</organism>
<feature type="transmembrane region" description="Helical" evidence="1">
    <location>
        <begin position="53"/>
        <end position="70"/>
    </location>
</feature>
<protein>
    <submittedName>
        <fullName evidence="2">E3 ubiquitin-protein ligase sis3</fullName>
    </submittedName>
</protein>
<keyword evidence="1" id="KW-0812">Transmembrane</keyword>
<dbReference type="PANTHER" id="PTHR47179:SF1">
    <property type="entry name" value="E3 UBIQUITIN-PROTEIN LIGASE SIS3"/>
    <property type="match status" value="1"/>
</dbReference>
<dbReference type="GO" id="GO:0004842">
    <property type="term" value="F:ubiquitin-protein transferase activity"/>
    <property type="evidence" value="ECO:0007669"/>
    <property type="project" value="InterPro"/>
</dbReference>
<reference evidence="2 3" key="1">
    <citation type="submission" date="2020-06" db="EMBL/GenBank/DDBJ databases">
        <title>Transcriptomic and genomic resources for Thalictrum thalictroides and T. hernandezii: Facilitating candidate gene discovery in an emerging model plant lineage.</title>
        <authorList>
            <person name="Arias T."/>
            <person name="Riano-Pachon D.M."/>
            <person name="Di Stilio V.S."/>
        </authorList>
    </citation>
    <scope>NUCLEOTIDE SEQUENCE [LARGE SCALE GENOMIC DNA]</scope>
    <source>
        <strain evidence="3">cv. WT478/WT964</strain>
        <tissue evidence="2">Leaves</tissue>
    </source>
</reference>
<comment type="caution">
    <text evidence="2">The sequence shown here is derived from an EMBL/GenBank/DDBJ whole genome shotgun (WGS) entry which is preliminary data.</text>
</comment>
<keyword evidence="3" id="KW-1185">Reference proteome</keyword>
<evidence type="ECO:0000313" key="2">
    <source>
        <dbReference type="EMBL" id="KAF5198667.1"/>
    </source>
</evidence>